<sequence>MRRLTEAEGQLINRLVKARVRKELLANSKNWGTARVKGKWEGSHWKANELESYLFLRATTRAISFVNRPKEERTAPLEHWLNYGMDWLVKDFYKHMKKQDVLNLDDCYTEELSIRRDSMDKKHKEGEEGSRTIHEAIAVNNPLPNTDKSTTDNSIIDLVDEILMLLEDKVSSNKYEKYTIVLEGIAFTQKWKKKGHAMERTGTVKDNGTIHLEGNGEEILMNPRTIARLLKEIGKHLENDKDCLRKFAKNVRF</sequence>
<dbReference type="Proteomes" id="UP001242313">
    <property type="component" value="Unassembled WGS sequence"/>
</dbReference>
<dbReference type="RefSeq" id="WP_307192698.1">
    <property type="nucleotide sequence ID" value="NZ_JAUSUN010000052.1"/>
</dbReference>
<name>A0ABU0G1V7_9BACI</name>
<evidence type="ECO:0000313" key="1">
    <source>
        <dbReference type="EMBL" id="MDQ0415796.1"/>
    </source>
</evidence>
<keyword evidence="2" id="KW-1185">Reference proteome</keyword>
<dbReference type="EMBL" id="JAUSUN010000052">
    <property type="protein sequence ID" value="MDQ0415796.1"/>
    <property type="molecule type" value="Genomic_DNA"/>
</dbReference>
<proteinExistence type="predicted"/>
<gene>
    <name evidence="1" type="ORF">J2S25_004028</name>
</gene>
<reference evidence="1 2" key="1">
    <citation type="submission" date="2023-07" db="EMBL/GenBank/DDBJ databases">
        <title>Genomic Encyclopedia of Type Strains, Phase IV (KMG-IV): sequencing the most valuable type-strain genomes for metagenomic binning, comparative biology and taxonomic classification.</title>
        <authorList>
            <person name="Goeker M."/>
        </authorList>
    </citation>
    <scope>NUCLEOTIDE SEQUENCE [LARGE SCALE GENOMIC DNA]</scope>
    <source>
        <strain evidence="1 2">DSM 19598</strain>
    </source>
</reference>
<organism evidence="1 2">
    <name type="scientific">Mesobacillus stamsii</name>
    <dbReference type="NCBI Taxonomy" id="225347"/>
    <lineage>
        <taxon>Bacteria</taxon>
        <taxon>Bacillati</taxon>
        <taxon>Bacillota</taxon>
        <taxon>Bacilli</taxon>
        <taxon>Bacillales</taxon>
        <taxon>Bacillaceae</taxon>
        <taxon>Mesobacillus</taxon>
    </lineage>
</organism>
<evidence type="ECO:0000313" key="2">
    <source>
        <dbReference type="Proteomes" id="UP001242313"/>
    </source>
</evidence>
<protein>
    <submittedName>
        <fullName evidence="1">Uncharacterized protein</fullName>
    </submittedName>
</protein>
<accession>A0ABU0G1V7</accession>
<comment type="caution">
    <text evidence="1">The sequence shown here is derived from an EMBL/GenBank/DDBJ whole genome shotgun (WGS) entry which is preliminary data.</text>
</comment>